<evidence type="ECO:0000313" key="3">
    <source>
        <dbReference type="Proteomes" id="UP000001861"/>
    </source>
</evidence>
<dbReference type="KEGG" id="cci:CC1G_10622"/>
<name>A8P8S8_COPC7</name>
<dbReference type="VEuPathDB" id="FungiDB:CC1G_10622"/>
<proteinExistence type="predicted"/>
<gene>
    <name evidence="2" type="ORF">CC1G_10622</name>
</gene>
<feature type="signal peptide" evidence="1">
    <location>
        <begin position="1"/>
        <end position="20"/>
    </location>
</feature>
<accession>A8P8S8</accession>
<sequence length="216" mass="23601">MVRISTTIAVAALAVAPAFAAPVSSALIARNVEETIEARDPLQAMIPRDLEDLEIRSPTILSPFTSFRSPGIIANPLPKIPRPSFGSILHRPRAVDDLETRSPTIISPGPFSRLRSPGIFGTPFRKFPRPSFGTMRNRPRAMDDLDIRSPIVRGGCTIGGGLGRHRFRPREFEAIDIRETRLRGGGRLQGGARRLGAGFADGFLNSVNAREIEQLD</sequence>
<dbReference type="InParanoid" id="A8P8S8"/>
<dbReference type="RefSeq" id="XP_001839629.1">
    <property type="nucleotide sequence ID" value="XM_001839577.2"/>
</dbReference>
<organism evidence="2 3">
    <name type="scientific">Coprinopsis cinerea (strain Okayama-7 / 130 / ATCC MYA-4618 / FGSC 9003)</name>
    <name type="common">Inky cap fungus</name>
    <name type="synonym">Hormographiella aspergillata</name>
    <dbReference type="NCBI Taxonomy" id="240176"/>
    <lineage>
        <taxon>Eukaryota</taxon>
        <taxon>Fungi</taxon>
        <taxon>Dikarya</taxon>
        <taxon>Basidiomycota</taxon>
        <taxon>Agaricomycotina</taxon>
        <taxon>Agaricomycetes</taxon>
        <taxon>Agaricomycetidae</taxon>
        <taxon>Agaricales</taxon>
        <taxon>Agaricineae</taxon>
        <taxon>Psathyrellaceae</taxon>
        <taxon>Coprinopsis</taxon>
    </lineage>
</organism>
<comment type="caution">
    <text evidence="2">The sequence shown here is derived from an EMBL/GenBank/DDBJ whole genome shotgun (WGS) entry which is preliminary data.</text>
</comment>
<dbReference type="GeneID" id="6016247"/>
<dbReference type="Proteomes" id="UP000001861">
    <property type="component" value="Unassembled WGS sequence"/>
</dbReference>
<protein>
    <submittedName>
        <fullName evidence="2">Uncharacterized protein</fullName>
    </submittedName>
</protein>
<evidence type="ECO:0000256" key="1">
    <source>
        <dbReference type="SAM" id="SignalP"/>
    </source>
</evidence>
<keyword evidence="1" id="KW-0732">Signal</keyword>
<dbReference type="EMBL" id="AACS02000011">
    <property type="protein sequence ID" value="EAU82220.1"/>
    <property type="molecule type" value="Genomic_DNA"/>
</dbReference>
<evidence type="ECO:0000313" key="2">
    <source>
        <dbReference type="EMBL" id="EAU82220.1"/>
    </source>
</evidence>
<keyword evidence="3" id="KW-1185">Reference proteome</keyword>
<dbReference type="AlphaFoldDB" id="A8P8S8"/>
<reference evidence="2 3" key="1">
    <citation type="journal article" date="2010" name="Proc. Natl. Acad. Sci. U.S.A.">
        <title>Insights into evolution of multicellular fungi from the assembled chromosomes of the mushroom Coprinopsis cinerea (Coprinus cinereus).</title>
        <authorList>
            <person name="Stajich J.E."/>
            <person name="Wilke S.K."/>
            <person name="Ahren D."/>
            <person name="Au C.H."/>
            <person name="Birren B.W."/>
            <person name="Borodovsky M."/>
            <person name="Burns C."/>
            <person name="Canback B."/>
            <person name="Casselton L.A."/>
            <person name="Cheng C.K."/>
            <person name="Deng J."/>
            <person name="Dietrich F.S."/>
            <person name="Fargo D.C."/>
            <person name="Farman M.L."/>
            <person name="Gathman A.C."/>
            <person name="Goldberg J."/>
            <person name="Guigo R."/>
            <person name="Hoegger P.J."/>
            <person name="Hooker J.B."/>
            <person name="Huggins A."/>
            <person name="James T.Y."/>
            <person name="Kamada T."/>
            <person name="Kilaru S."/>
            <person name="Kodira C."/>
            <person name="Kues U."/>
            <person name="Kupfer D."/>
            <person name="Kwan H.S."/>
            <person name="Lomsadze A."/>
            <person name="Li W."/>
            <person name="Lilly W.W."/>
            <person name="Ma L.J."/>
            <person name="Mackey A.J."/>
            <person name="Manning G."/>
            <person name="Martin F."/>
            <person name="Muraguchi H."/>
            <person name="Natvig D.O."/>
            <person name="Palmerini H."/>
            <person name="Ramesh M.A."/>
            <person name="Rehmeyer C.J."/>
            <person name="Roe B.A."/>
            <person name="Shenoy N."/>
            <person name="Stanke M."/>
            <person name="Ter-Hovhannisyan V."/>
            <person name="Tunlid A."/>
            <person name="Velagapudi R."/>
            <person name="Vision T.J."/>
            <person name="Zeng Q."/>
            <person name="Zolan M.E."/>
            <person name="Pukkila P.J."/>
        </authorList>
    </citation>
    <scope>NUCLEOTIDE SEQUENCE [LARGE SCALE GENOMIC DNA]</scope>
    <source>
        <strain evidence="3">Okayama-7 / 130 / ATCC MYA-4618 / FGSC 9003</strain>
    </source>
</reference>
<feature type="chain" id="PRO_5002724700" evidence="1">
    <location>
        <begin position="21"/>
        <end position="216"/>
    </location>
</feature>